<organism evidence="10 11">
    <name type="scientific">Humibacter ginsenosidimutans</name>
    <dbReference type="NCBI Taxonomy" id="2599293"/>
    <lineage>
        <taxon>Bacteria</taxon>
        <taxon>Bacillati</taxon>
        <taxon>Actinomycetota</taxon>
        <taxon>Actinomycetes</taxon>
        <taxon>Micrococcales</taxon>
        <taxon>Microbacteriaceae</taxon>
        <taxon>Humibacter</taxon>
    </lineage>
</organism>
<dbReference type="EMBL" id="CP042305">
    <property type="protein sequence ID" value="QDZ14318.1"/>
    <property type="molecule type" value="Genomic_DNA"/>
</dbReference>
<keyword evidence="7 8" id="KW-0472">Membrane</keyword>
<dbReference type="GO" id="GO:0009103">
    <property type="term" value="P:lipopolysaccharide biosynthetic process"/>
    <property type="evidence" value="ECO:0007669"/>
    <property type="project" value="UniProtKB-ARBA"/>
</dbReference>
<evidence type="ECO:0000256" key="1">
    <source>
        <dbReference type="ARBA" id="ARBA00004651"/>
    </source>
</evidence>
<keyword evidence="11" id="KW-1185">Reference proteome</keyword>
<dbReference type="KEGG" id="huw:FPZ11_05645"/>
<dbReference type="GO" id="GO:0010041">
    <property type="term" value="P:response to iron(III) ion"/>
    <property type="evidence" value="ECO:0007669"/>
    <property type="project" value="TreeGrafter"/>
</dbReference>
<keyword evidence="2" id="KW-1003">Cell membrane</keyword>
<feature type="transmembrane region" description="Helical" evidence="8">
    <location>
        <begin position="69"/>
        <end position="88"/>
    </location>
</feature>
<evidence type="ECO:0000313" key="11">
    <source>
        <dbReference type="Proteomes" id="UP000320216"/>
    </source>
</evidence>
<dbReference type="RefSeq" id="WP_146319093.1">
    <property type="nucleotide sequence ID" value="NZ_CP042305.1"/>
</dbReference>
<protein>
    <recommendedName>
        <fullName evidence="9">Glycosyltransferase RgtA/B/C/D-like domain-containing protein</fullName>
    </recommendedName>
</protein>
<reference evidence="10 11" key="1">
    <citation type="submission" date="2019-07" db="EMBL/GenBank/DDBJ databases">
        <title>Full genome sequence of Humibacter sp. WJ7-1.</title>
        <authorList>
            <person name="Im W.-T."/>
        </authorList>
    </citation>
    <scope>NUCLEOTIDE SEQUENCE [LARGE SCALE GENOMIC DNA]</scope>
    <source>
        <strain evidence="10 11">WJ7-1</strain>
    </source>
</reference>
<feature type="transmembrane region" description="Helical" evidence="8">
    <location>
        <begin position="357"/>
        <end position="375"/>
    </location>
</feature>
<accession>A0A5B8M0H5</accession>
<feature type="domain" description="Glycosyltransferase RgtA/B/C/D-like" evidence="9">
    <location>
        <begin position="86"/>
        <end position="235"/>
    </location>
</feature>
<feature type="transmembrane region" description="Helical" evidence="8">
    <location>
        <begin position="272"/>
        <end position="292"/>
    </location>
</feature>
<dbReference type="AlphaFoldDB" id="A0A5B8M0H5"/>
<dbReference type="Pfam" id="PF13231">
    <property type="entry name" value="PMT_2"/>
    <property type="match status" value="1"/>
</dbReference>
<dbReference type="InterPro" id="IPR038731">
    <property type="entry name" value="RgtA/B/C-like"/>
</dbReference>
<keyword evidence="4" id="KW-0808">Transferase</keyword>
<feature type="transmembrane region" description="Helical" evidence="8">
    <location>
        <begin position="332"/>
        <end position="350"/>
    </location>
</feature>
<sequence>MSSRLESRLPETAPLAADSGRLTLRRRLTIIAVCAGLLAFTIDLIGSWIPSLWGDEAASLLSAERPLPTLFAMLGHVDAVHGLYYLLLHFWVNVAGTSPFAIRLPSAVAVGIAVAAITWMCGRLHSIRLAVLAGVVGAVLPRLTYAGEEARAYAFDAAICAVLFAIVAEIVLARDRRPRLWIAYGVLLALGTYMFLYDLLTAVAVGVFLLLSRASRRTLGRWAIATGSAALVTSPLLFFALAERAQVAYLAHRTEVTAQSILQNMWFGSAPFAIVAWTCILIACVALVVRQVRPTTGERRPDVVLLALCWLVVPVGVLIASIPFVAGFTARYATFAAPAAAVLIAAGIEAMISRTRLAVLLTGVVVLAAVPVWAAQRGPYAMNESDWNQIASFVQTNARSGDGIVFDEAVRPSRRTRLAMDTDPAAFSAVKDLTLDHAYPQNTTWHDTAYSVEEAASLGRFDGVDRVWVVEYSTGSHTDSWGISSLDALGYHVASRHTEHRSVIYLFTK</sequence>
<dbReference type="PANTHER" id="PTHR33908">
    <property type="entry name" value="MANNOSYLTRANSFERASE YKCB-RELATED"/>
    <property type="match status" value="1"/>
</dbReference>
<comment type="subcellular location">
    <subcellularLocation>
        <location evidence="1">Cell membrane</location>
        <topology evidence="1">Multi-pass membrane protein</topology>
    </subcellularLocation>
</comment>
<evidence type="ECO:0000256" key="7">
    <source>
        <dbReference type="ARBA" id="ARBA00023136"/>
    </source>
</evidence>
<dbReference type="Proteomes" id="UP000320216">
    <property type="component" value="Chromosome"/>
</dbReference>
<evidence type="ECO:0000256" key="5">
    <source>
        <dbReference type="ARBA" id="ARBA00022692"/>
    </source>
</evidence>
<feature type="transmembrane region" description="Helical" evidence="8">
    <location>
        <begin position="100"/>
        <end position="120"/>
    </location>
</feature>
<evidence type="ECO:0000256" key="3">
    <source>
        <dbReference type="ARBA" id="ARBA00022676"/>
    </source>
</evidence>
<dbReference type="GO" id="GO:0016763">
    <property type="term" value="F:pentosyltransferase activity"/>
    <property type="evidence" value="ECO:0007669"/>
    <property type="project" value="TreeGrafter"/>
</dbReference>
<keyword evidence="3" id="KW-0328">Glycosyltransferase</keyword>
<evidence type="ECO:0000256" key="6">
    <source>
        <dbReference type="ARBA" id="ARBA00022989"/>
    </source>
</evidence>
<feature type="transmembrane region" description="Helical" evidence="8">
    <location>
        <begin position="304"/>
        <end position="326"/>
    </location>
</feature>
<feature type="transmembrane region" description="Helical" evidence="8">
    <location>
        <begin position="28"/>
        <end position="49"/>
    </location>
</feature>
<feature type="transmembrane region" description="Helical" evidence="8">
    <location>
        <begin position="126"/>
        <end position="145"/>
    </location>
</feature>
<evidence type="ECO:0000259" key="9">
    <source>
        <dbReference type="Pfam" id="PF13231"/>
    </source>
</evidence>
<keyword evidence="6 8" id="KW-1133">Transmembrane helix</keyword>
<dbReference type="OrthoDB" id="5318634at2"/>
<evidence type="ECO:0000313" key="10">
    <source>
        <dbReference type="EMBL" id="QDZ14318.1"/>
    </source>
</evidence>
<dbReference type="GO" id="GO:0005886">
    <property type="term" value="C:plasma membrane"/>
    <property type="evidence" value="ECO:0007669"/>
    <property type="project" value="UniProtKB-SubCell"/>
</dbReference>
<feature type="transmembrane region" description="Helical" evidence="8">
    <location>
        <begin position="180"/>
        <end position="210"/>
    </location>
</feature>
<proteinExistence type="predicted"/>
<gene>
    <name evidence="10" type="ORF">FPZ11_05645</name>
</gene>
<evidence type="ECO:0000256" key="4">
    <source>
        <dbReference type="ARBA" id="ARBA00022679"/>
    </source>
</evidence>
<keyword evidence="5 8" id="KW-0812">Transmembrane</keyword>
<dbReference type="InterPro" id="IPR050297">
    <property type="entry name" value="LipidA_mod_glycosyltrf_83"/>
</dbReference>
<feature type="transmembrane region" description="Helical" evidence="8">
    <location>
        <begin position="152"/>
        <end position="174"/>
    </location>
</feature>
<name>A0A5B8M0H5_9MICO</name>
<feature type="transmembrane region" description="Helical" evidence="8">
    <location>
        <begin position="222"/>
        <end position="242"/>
    </location>
</feature>
<evidence type="ECO:0000256" key="2">
    <source>
        <dbReference type="ARBA" id="ARBA00022475"/>
    </source>
</evidence>
<dbReference type="PANTHER" id="PTHR33908:SF3">
    <property type="entry name" value="UNDECAPRENYL PHOSPHATE-ALPHA-4-AMINO-4-DEOXY-L-ARABINOSE ARABINOSYL TRANSFERASE"/>
    <property type="match status" value="1"/>
</dbReference>
<evidence type="ECO:0000256" key="8">
    <source>
        <dbReference type="SAM" id="Phobius"/>
    </source>
</evidence>